<dbReference type="GO" id="GO:0061630">
    <property type="term" value="F:ubiquitin protein ligase activity"/>
    <property type="evidence" value="ECO:0007669"/>
    <property type="project" value="UniProtKB-EC"/>
</dbReference>
<organism evidence="10 11">
    <name type="scientific">Penicillium cf. griseofulvum</name>
    <dbReference type="NCBI Taxonomy" id="2972120"/>
    <lineage>
        <taxon>Eukaryota</taxon>
        <taxon>Fungi</taxon>
        <taxon>Dikarya</taxon>
        <taxon>Ascomycota</taxon>
        <taxon>Pezizomycotina</taxon>
        <taxon>Eurotiomycetes</taxon>
        <taxon>Eurotiomycetidae</taxon>
        <taxon>Eurotiales</taxon>
        <taxon>Aspergillaceae</taxon>
        <taxon>Penicillium</taxon>
    </lineage>
</organism>
<sequence length="544" mass="62511">MDQDTHQDTKCLLLELLLEDVNDEIDGFEAQLLAKDTNQPASRLEEAESDRGMALHIWKSEIERQRVILSDFQMATTLSLREEAEERLLPKKTRTLAKFISTFIQKIVHYLKNIMRLIKVRTAADSSQPEICTSCREIYSEVVKTQCSHFYCNNCLIRMVTKSLRDESLFPPQCCNKPIEGSDTKKMIGSALAQEQKKRETELSDPDRTYCSDSACSRYILPATKFWFSTFSRVCTCKCGVRTCRKCKKSAHRGKCLHQVDRPFEKLMKQKKWQRCSRCGRTIELNGGCPHITMSDLNMGTAMSMGLETEDDLAKYETKRPSYKSLPIAIQRLGDSLSNAINLTDSPKSAIWRKCVSCRDDQLQDDMIKTKCSHFYCKVCLIRLFTDSLRDESLFPPQCCHISIAASKKMIGPELVQKHKVKAIELSDPDRTYCCNVKCAEYLPRNTSRNGVCKCASCGERTCRKCKKHAHEGKCVYKFDALLEKLAECKKWQRCSNCSRLIELSTGCNQITCFCKFEFCYFCGEKWKTCECSYADEENLYERP</sequence>
<dbReference type="SMART" id="SM00647">
    <property type="entry name" value="IBR"/>
    <property type="match status" value="3"/>
</dbReference>
<keyword evidence="7" id="KW-0833">Ubl conjugation pathway</keyword>
<keyword evidence="4" id="KW-0479">Metal-binding</keyword>
<dbReference type="InterPro" id="IPR013083">
    <property type="entry name" value="Znf_RING/FYVE/PHD"/>
</dbReference>
<dbReference type="PANTHER" id="PTHR11685">
    <property type="entry name" value="RBR FAMILY RING FINGER AND IBR DOMAIN-CONTAINING"/>
    <property type="match status" value="1"/>
</dbReference>
<feature type="domain" description="RING-type" evidence="9">
    <location>
        <begin position="351"/>
        <end position="542"/>
    </location>
</feature>
<dbReference type="InterPro" id="IPR002867">
    <property type="entry name" value="IBR_dom"/>
</dbReference>
<dbReference type="CDD" id="cd22584">
    <property type="entry name" value="Rcat_RBR_unk"/>
    <property type="match status" value="1"/>
</dbReference>
<keyword evidence="6" id="KW-0863">Zinc-finger</keyword>
<dbReference type="GO" id="GO:0008270">
    <property type="term" value="F:zinc ion binding"/>
    <property type="evidence" value="ECO:0007669"/>
    <property type="project" value="UniProtKB-KW"/>
</dbReference>
<comment type="caution">
    <text evidence="10">The sequence shown here is derived from an EMBL/GenBank/DDBJ whole genome shotgun (WGS) entry which is preliminary data.</text>
</comment>
<reference evidence="10" key="1">
    <citation type="submission" date="2022-11" db="EMBL/GenBank/DDBJ databases">
        <authorList>
            <person name="Petersen C."/>
        </authorList>
    </citation>
    <scope>NUCLEOTIDE SEQUENCE</scope>
    <source>
        <strain evidence="10">IBT 16849</strain>
    </source>
</reference>
<keyword evidence="8" id="KW-0862">Zinc</keyword>
<reference evidence="10" key="2">
    <citation type="journal article" date="2023" name="IMA Fungus">
        <title>Comparative genomic study of the Penicillium genus elucidates a diverse pangenome and 15 lateral gene transfer events.</title>
        <authorList>
            <person name="Petersen C."/>
            <person name="Sorensen T."/>
            <person name="Nielsen M.R."/>
            <person name="Sondergaard T.E."/>
            <person name="Sorensen J.L."/>
            <person name="Fitzpatrick D.A."/>
            <person name="Frisvad J.C."/>
            <person name="Nielsen K.L."/>
        </authorList>
    </citation>
    <scope>NUCLEOTIDE SEQUENCE</scope>
    <source>
        <strain evidence="10">IBT 16849</strain>
    </source>
</reference>
<dbReference type="Pfam" id="PF01485">
    <property type="entry name" value="IBR"/>
    <property type="match status" value="1"/>
</dbReference>
<evidence type="ECO:0000256" key="4">
    <source>
        <dbReference type="ARBA" id="ARBA00022723"/>
    </source>
</evidence>
<evidence type="ECO:0000313" key="10">
    <source>
        <dbReference type="EMBL" id="KAJ5189221.1"/>
    </source>
</evidence>
<keyword evidence="3" id="KW-0808">Transferase</keyword>
<dbReference type="AlphaFoldDB" id="A0A9W9M4C4"/>
<evidence type="ECO:0000256" key="3">
    <source>
        <dbReference type="ARBA" id="ARBA00022679"/>
    </source>
</evidence>
<dbReference type="InterPro" id="IPR044066">
    <property type="entry name" value="TRIAD_supradom"/>
</dbReference>
<evidence type="ECO:0000256" key="6">
    <source>
        <dbReference type="ARBA" id="ARBA00022771"/>
    </source>
</evidence>
<protein>
    <recommendedName>
        <fullName evidence="2">RBR-type E3 ubiquitin transferase</fullName>
        <ecNumber evidence="2">2.3.2.31</ecNumber>
    </recommendedName>
</protein>
<keyword evidence="5" id="KW-0677">Repeat</keyword>
<evidence type="ECO:0000259" key="9">
    <source>
        <dbReference type="PROSITE" id="PS51873"/>
    </source>
</evidence>
<evidence type="ECO:0000256" key="5">
    <source>
        <dbReference type="ARBA" id="ARBA00022737"/>
    </source>
</evidence>
<feature type="domain" description="RING-type" evidence="9">
    <location>
        <begin position="128"/>
        <end position="329"/>
    </location>
</feature>
<evidence type="ECO:0000256" key="7">
    <source>
        <dbReference type="ARBA" id="ARBA00022786"/>
    </source>
</evidence>
<evidence type="ECO:0000313" key="11">
    <source>
        <dbReference type="Proteomes" id="UP001150879"/>
    </source>
</evidence>
<evidence type="ECO:0000256" key="1">
    <source>
        <dbReference type="ARBA" id="ARBA00001798"/>
    </source>
</evidence>
<dbReference type="Proteomes" id="UP001150879">
    <property type="component" value="Unassembled WGS sequence"/>
</dbReference>
<proteinExistence type="predicted"/>
<dbReference type="PROSITE" id="PS51873">
    <property type="entry name" value="TRIAD"/>
    <property type="match status" value="2"/>
</dbReference>
<evidence type="ECO:0000256" key="2">
    <source>
        <dbReference type="ARBA" id="ARBA00012251"/>
    </source>
</evidence>
<dbReference type="PROSITE" id="PS00518">
    <property type="entry name" value="ZF_RING_1"/>
    <property type="match status" value="2"/>
</dbReference>
<accession>A0A9W9M4C4</accession>
<gene>
    <name evidence="10" type="ORF">N7472_008235</name>
</gene>
<dbReference type="InterPro" id="IPR001841">
    <property type="entry name" value="Znf_RING"/>
</dbReference>
<dbReference type="SMART" id="SM00184">
    <property type="entry name" value="RING"/>
    <property type="match status" value="2"/>
</dbReference>
<dbReference type="Gene3D" id="3.30.40.10">
    <property type="entry name" value="Zinc/RING finger domain, C3HC4 (zinc finger)"/>
    <property type="match status" value="1"/>
</dbReference>
<name>A0A9W9M4C4_9EURO</name>
<dbReference type="GO" id="GO:0016567">
    <property type="term" value="P:protein ubiquitination"/>
    <property type="evidence" value="ECO:0007669"/>
    <property type="project" value="InterPro"/>
</dbReference>
<evidence type="ECO:0000256" key="8">
    <source>
        <dbReference type="ARBA" id="ARBA00022833"/>
    </source>
</evidence>
<dbReference type="EC" id="2.3.2.31" evidence="2"/>
<dbReference type="InterPro" id="IPR031127">
    <property type="entry name" value="E3_UB_ligase_RBR"/>
</dbReference>
<dbReference type="CDD" id="cd20335">
    <property type="entry name" value="BRcat_RBR"/>
    <property type="match status" value="1"/>
</dbReference>
<comment type="catalytic activity">
    <reaction evidence="1">
        <text>[E2 ubiquitin-conjugating enzyme]-S-ubiquitinyl-L-cysteine + [acceptor protein]-L-lysine = [E2 ubiquitin-conjugating enzyme]-L-cysteine + [acceptor protein]-N(6)-ubiquitinyl-L-lysine.</text>
        <dbReference type="EC" id="2.3.2.31"/>
    </reaction>
</comment>
<dbReference type="Gene3D" id="1.20.120.1750">
    <property type="match status" value="1"/>
</dbReference>
<keyword evidence="11" id="KW-1185">Reference proteome</keyword>
<dbReference type="EMBL" id="JAPQKP010000005">
    <property type="protein sequence ID" value="KAJ5189221.1"/>
    <property type="molecule type" value="Genomic_DNA"/>
</dbReference>
<dbReference type="SUPFAM" id="SSF57850">
    <property type="entry name" value="RING/U-box"/>
    <property type="match status" value="2"/>
</dbReference>
<dbReference type="InterPro" id="IPR017907">
    <property type="entry name" value="Znf_RING_CS"/>
</dbReference>